<gene>
    <name evidence="1" type="ORF">CYJ10_33210</name>
</gene>
<organism evidence="1 2">
    <name type="scientific">Cupriavidus pauculus</name>
    <dbReference type="NCBI Taxonomy" id="82633"/>
    <lineage>
        <taxon>Bacteria</taxon>
        <taxon>Pseudomonadati</taxon>
        <taxon>Pseudomonadota</taxon>
        <taxon>Betaproteobacteria</taxon>
        <taxon>Burkholderiales</taxon>
        <taxon>Burkholderiaceae</taxon>
        <taxon>Cupriavidus</taxon>
    </lineage>
</organism>
<proteinExistence type="predicted"/>
<sequence>MATQESLQIFGNRYLLCLRAEAGQTSFVEIESDGDAPNETILVPSIDEYGLPSVEGNPPNMEALRRLAELHGRYCLTLLLLARGDALDELGDRYGYAQLSDGGTFDALRVLKCADEDGVLADLVASLCH</sequence>
<accession>A0A2N5C265</accession>
<evidence type="ECO:0000313" key="2">
    <source>
        <dbReference type="Proteomes" id="UP000234341"/>
    </source>
</evidence>
<dbReference type="AlphaFoldDB" id="A0A2N5C265"/>
<dbReference type="OrthoDB" id="9833794at2"/>
<comment type="caution">
    <text evidence="1">The sequence shown here is derived from an EMBL/GenBank/DDBJ whole genome shotgun (WGS) entry which is preliminary data.</text>
</comment>
<evidence type="ECO:0000313" key="1">
    <source>
        <dbReference type="EMBL" id="PLP96290.1"/>
    </source>
</evidence>
<dbReference type="Proteomes" id="UP000234341">
    <property type="component" value="Unassembled WGS sequence"/>
</dbReference>
<name>A0A2N5C265_9BURK</name>
<dbReference type="RefSeq" id="WP_101685685.1">
    <property type="nucleotide sequence ID" value="NZ_PJRP01000032.1"/>
</dbReference>
<dbReference type="EMBL" id="PJRP01000032">
    <property type="protein sequence ID" value="PLP96290.1"/>
    <property type="molecule type" value="Genomic_DNA"/>
</dbReference>
<reference evidence="1 2" key="1">
    <citation type="submission" date="2017-12" db="EMBL/GenBank/DDBJ databases">
        <title>Genome sequence of the active heterotrophic nitrifier-denitrifier, Cupriavidus pauculus UM1.</title>
        <authorList>
            <person name="Putonti C."/>
            <person name="Castignetti D."/>
        </authorList>
    </citation>
    <scope>NUCLEOTIDE SEQUENCE [LARGE SCALE GENOMIC DNA]</scope>
    <source>
        <strain evidence="1 2">UM1</strain>
    </source>
</reference>
<protein>
    <submittedName>
        <fullName evidence="1">Uncharacterized protein</fullName>
    </submittedName>
</protein>